<dbReference type="GO" id="GO:0004252">
    <property type="term" value="F:serine-type endopeptidase activity"/>
    <property type="evidence" value="ECO:0007669"/>
    <property type="project" value="UniProtKB-EC"/>
</dbReference>
<evidence type="ECO:0000259" key="7">
    <source>
        <dbReference type="Pfam" id="PF00326"/>
    </source>
</evidence>
<name>A0AAE3P0A2_9BACT</name>
<accession>A0AAE3P0A2</accession>
<dbReference type="InterPro" id="IPR051167">
    <property type="entry name" value="Prolyl_oligopep/macrocyclase"/>
</dbReference>
<comment type="catalytic activity">
    <reaction evidence="1">
        <text>Hydrolysis of Pro-|-Xaa &gt;&gt; Ala-|-Xaa in oligopeptides.</text>
        <dbReference type="EC" id="3.4.21.26"/>
    </reaction>
</comment>
<dbReference type="Gene3D" id="2.130.10.120">
    <property type="entry name" value="Prolyl oligopeptidase, N-terminal domain"/>
    <property type="match status" value="1"/>
</dbReference>
<dbReference type="GO" id="GO:0006508">
    <property type="term" value="P:proteolysis"/>
    <property type="evidence" value="ECO:0007669"/>
    <property type="project" value="UniProtKB-KW"/>
</dbReference>
<gene>
    <name evidence="9" type="ORF">P0M35_00870</name>
</gene>
<reference evidence="9" key="1">
    <citation type="submission" date="2023-03" db="EMBL/GenBank/DDBJ databases">
        <title>Stygiobacter electus gen. nov., sp. nov., facultatively anaerobic thermotolerant bacterium of the class Ignavibacteria from a well of Yessentuki mineral water deposit.</title>
        <authorList>
            <person name="Podosokorskaya O.A."/>
            <person name="Elcheninov A.G."/>
            <person name="Petrova N.F."/>
            <person name="Zavarzina D.G."/>
            <person name="Kublanov I.V."/>
            <person name="Merkel A.Y."/>
        </authorList>
    </citation>
    <scope>NUCLEOTIDE SEQUENCE</scope>
    <source>
        <strain evidence="9">09-Me</strain>
    </source>
</reference>
<feature type="domain" description="Peptidase S9A N-terminal" evidence="8">
    <location>
        <begin position="26"/>
        <end position="427"/>
    </location>
</feature>
<dbReference type="FunFam" id="3.40.50.1820:FF:000005">
    <property type="entry name" value="Prolyl endopeptidase"/>
    <property type="match status" value="1"/>
</dbReference>
<proteinExistence type="inferred from homology"/>
<dbReference type="Proteomes" id="UP001221302">
    <property type="component" value="Unassembled WGS sequence"/>
</dbReference>
<keyword evidence="6" id="KW-0720">Serine protease</keyword>
<dbReference type="FunFam" id="2.130.10.120:FF:000001">
    <property type="entry name" value="Prolyl endopeptidase"/>
    <property type="match status" value="1"/>
</dbReference>
<dbReference type="GO" id="GO:0070012">
    <property type="term" value="F:oligopeptidase activity"/>
    <property type="evidence" value="ECO:0007669"/>
    <property type="project" value="TreeGrafter"/>
</dbReference>
<evidence type="ECO:0000256" key="3">
    <source>
        <dbReference type="ARBA" id="ARBA00011897"/>
    </source>
</evidence>
<evidence type="ECO:0000256" key="5">
    <source>
        <dbReference type="ARBA" id="ARBA00022801"/>
    </source>
</evidence>
<dbReference type="InterPro" id="IPR023302">
    <property type="entry name" value="Pept_S9A_N"/>
</dbReference>
<dbReference type="AlphaFoldDB" id="A0AAE3P0A2"/>
<evidence type="ECO:0000313" key="9">
    <source>
        <dbReference type="EMBL" id="MDF1610688.1"/>
    </source>
</evidence>
<dbReference type="InterPro" id="IPR001375">
    <property type="entry name" value="Peptidase_S9_cat"/>
</dbReference>
<dbReference type="PROSITE" id="PS00708">
    <property type="entry name" value="PRO_ENDOPEP_SER"/>
    <property type="match status" value="1"/>
</dbReference>
<feature type="domain" description="Peptidase S9 prolyl oligopeptidase catalytic" evidence="7">
    <location>
        <begin position="485"/>
        <end position="698"/>
    </location>
</feature>
<dbReference type="PRINTS" id="PR00862">
    <property type="entry name" value="PROLIGOPTASE"/>
</dbReference>
<dbReference type="EMBL" id="JARGDL010000001">
    <property type="protein sequence ID" value="MDF1610688.1"/>
    <property type="molecule type" value="Genomic_DNA"/>
</dbReference>
<dbReference type="GO" id="GO:0005829">
    <property type="term" value="C:cytosol"/>
    <property type="evidence" value="ECO:0007669"/>
    <property type="project" value="TreeGrafter"/>
</dbReference>
<evidence type="ECO:0000256" key="6">
    <source>
        <dbReference type="ARBA" id="ARBA00022825"/>
    </source>
</evidence>
<evidence type="ECO:0000256" key="2">
    <source>
        <dbReference type="ARBA" id="ARBA00005228"/>
    </source>
</evidence>
<dbReference type="Pfam" id="PF00326">
    <property type="entry name" value="Peptidase_S9"/>
    <property type="match status" value="1"/>
</dbReference>
<evidence type="ECO:0000259" key="8">
    <source>
        <dbReference type="Pfam" id="PF02897"/>
    </source>
</evidence>
<dbReference type="InterPro" id="IPR002471">
    <property type="entry name" value="Pept_S9_AS"/>
</dbReference>
<evidence type="ECO:0000313" key="10">
    <source>
        <dbReference type="Proteomes" id="UP001221302"/>
    </source>
</evidence>
<dbReference type="PANTHER" id="PTHR42881:SF2">
    <property type="entry name" value="PROLYL ENDOPEPTIDASE"/>
    <property type="match status" value="1"/>
</dbReference>
<dbReference type="SUPFAM" id="SSF53474">
    <property type="entry name" value="alpha/beta-Hydrolases"/>
    <property type="match status" value="1"/>
</dbReference>
<dbReference type="Gene3D" id="3.40.50.1820">
    <property type="entry name" value="alpha/beta hydrolase"/>
    <property type="match status" value="1"/>
</dbReference>
<evidence type="ECO:0000256" key="1">
    <source>
        <dbReference type="ARBA" id="ARBA00001070"/>
    </source>
</evidence>
<dbReference type="Pfam" id="PF02897">
    <property type="entry name" value="Peptidase_S9_N"/>
    <property type="match status" value="1"/>
</dbReference>
<comment type="similarity">
    <text evidence="2">Belongs to the peptidase S9A family.</text>
</comment>
<dbReference type="InterPro" id="IPR002470">
    <property type="entry name" value="Peptidase_S9A"/>
</dbReference>
<dbReference type="RefSeq" id="WP_321534453.1">
    <property type="nucleotide sequence ID" value="NZ_JARGDL010000001.1"/>
</dbReference>
<sequence length="703" mass="80093">MKKAFISFLIITISFSISFSQSLNYPKAKKVDQVDDYHGTKVADPYRWLEDNNSDETKAWIEAENKITQDYLSKIPYREKLKKRLTELWNYEKYSAPQKVGDYYVFSKNDGLQEQSVVYIQKGLNGKAEVLLDPNKLSNDGSVSLAGLFFSNDHKYLSYGISKGGSDWREFYVMDIASKKLTDDVIKFSKFSGNAWYKDGFFYSRYAEPKIGEELKQKNEFQKLYYHKLGTPQNEDKLILEDNDNPKRGFGAEVTDDEKYLIISVWEGSSSENMIWYKNLETNGNVIKLIDNPDARYSFIDNFNDKLLILTNYNAPNNRVVLIDLNNPQKSNWQTLIPEGKDVIQNISHVGGKLIVTYLKDATSKVTVFSEEGNYLYDIKLPGIGNVSGFGGKHSDQETFYTFTSFTYPPTIYKYDVKNNKSTLFRESKVKFRPKDYETKQIFYESKDGTKIPLFIVHKKGLKLNGENPTLLYAYGGFNISMQPNFSAGRIPLLENGVVYAMACLRGGGEYGEIWHQAGMLKNKQNVFDDFIAAAEYLIKNKYTNPNKLAIQGGSNGGLLIGATINQRPDLFKVAFPQVGVMDMLRFHKFTIGWAWVPEYGSSDNPEQFKFLYAYSPLHNIKEGVNYPAIMVTTADHDDRVFPAHSFKYAATLQEKASGKNPILIRIETKVGHGAGTSTSKSIELLTDLYSFMFYNMGITPKL</sequence>
<dbReference type="EC" id="3.4.21.26" evidence="3"/>
<dbReference type="InterPro" id="IPR029058">
    <property type="entry name" value="AB_hydrolase_fold"/>
</dbReference>
<organism evidence="9 10">
    <name type="scientific">Stygiobacter electus</name>
    <dbReference type="NCBI Taxonomy" id="3032292"/>
    <lineage>
        <taxon>Bacteria</taxon>
        <taxon>Pseudomonadati</taxon>
        <taxon>Ignavibacteriota</taxon>
        <taxon>Ignavibacteria</taxon>
        <taxon>Ignavibacteriales</taxon>
        <taxon>Melioribacteraceae</taxon>
        <taxon>Stygiobacter</taxon>
    </lineage>
</organism>
<keyword evidence="5" id="KW-0378">Hydrolase</keyword>
<evidence type="ECO:0000256" key="4">
    <source>
        <dbReference type="ARBA" id="ARBA00022670"/>
    </source>
</evidence>
<dbReference type="SUPFAM" id="SSF50993">
    <property type="entry name" value="Peptidase/esterase 'gauge' domain"/>
    <property type="match status" value="1"/>
</dbReference>
<keyword evidence="10" id="KW-1185">Reference proteome</keyword>
<dbReference type="PANTHER" id="PTHR42881">
    <property type="entry name" value="PROLYL ENDOPEPTIDASE"/>
    <property type="match status" value="1"/>
</dbReference>
<protein>
    <recommendedName>
        <fullName evidence="3">prolyl oligopeptidase</fullName>
        <ecNumber evidence="3">3.4.21.26</ecNumber>
    </recommendedName>
</protein>
<keyword evidence="4" id="KW-0645">Protease</keyword>
<comment type="caution">
    <text evidence="9">The sequence shown here is derived from an EMBL/GenBank/DDBJ whole genome shotgun (WGS) entry which is preliminary data.</text>
</comment>